<dbReference type="Proteomes" id="UP000678393">
    <property type="component" value="Unassembled WGS sequence"/>
</dbReference>
<proteinExistence type="predicted"/>
<feature type="compositionally biased region" description="Basic residues" evidence="1">
    <location>
        <begin position="436"/>
        <end position="448"/>
    </location>
</feature>
<feature type="region of interest" description="Disordered" evidence="1">
    <location>
        <begin position="327"/>
        <end position="482"/>
    </location>
</feature>
<organism evidence="3 4">
    <name type="scientific">Candidula unifasciata</name>
    <dbReference type="NCBI Taxonomy" id="100452"/>
    <lineage>
        <taxon>Eukaryota</taxon>
        <taxon>Metazoa</taxon>
        <taxon>Spiralia</taxon>
        <taxon>Lophotrochozoa</taxon>
        <taxon>Mollusca</taxon>
        <taxon>Gastropoda</taxon>
        <taxon>Heterobranchia</taxon>
        <taxon>Euthyneura</taxon>
        <taxon>Panpulmonata</taxon>
        <taxon>Eupulmonata</taxon>
        <taxon>Stylommatophora</taxon>
        <taxon>Helicina</taxon>
        <taxon>Helicoidea</taxon>
        <taxon>Geomitridae</taxon>
        <taxon>Candidula</taxon>
    </lineage>
</organism>
<evidence type="ECO:0000259" key="2">
    <source>
        <dbReference type="Pfam" id="PF21855"/>
    </source>
</evidence>
<dbReference type="GO" id="GO:0005634">
    <property type="term" value="C:nucleus"/>
    <property type="evidence" value="ECO:0007669"/>
    <property type="project" value="InterPro"/>
</dbReference>
<dbReference type="AlphaFoldDB" id="A0A8S3ZUP5"/>
<dbReference type="GO" id="GO:0030174">
    <property type="term" value="P:regulation of DNA-templated DNA replication initiation"/>
    <property type="evidence" value="ECO:0007669"/>
    <property type="project" value="TreeGrafter"/>
</dbReference>
<dbReference type="InterPro" id="IPR053920">
    <property type="entry name" value="Treslin_STD"/>
</dbReference>
<dbReference type="EMBL" id="CAJHNH020006001">
    <property type="protein sequence ID" value="CAG5133189.1"/>
    <property type="molecule type" value="Genomic_DNA"/>
</dbReference>
<feature type="compositionally biased region" description="Basic and acidic residues" evidence="1">
    <location>
        <begin position="471"/>
        <end position="482"/>
    </location>
</feature>
<dbReference type="GO" id="GO:0007095">
    <property type="term" value="P:mitotic G2 DNA damage checkpoint signaling"/>
    <property type="evidence" value="ECO:0007669"/>
    <property type="project" value="TreeGrafter"/>
</dbReference>
<name>A0A8S3ZUP5_9EUPU</name>
<evidence type="ECO:0000313" key="3">
    <source>
        <dbReference type="EMBL" id="CAG5133189.1"/>
    </source>
</evidence>
<feature type="compositionally biased region" description="Basic and acidic residues" evidence="1">
    <location>
        <begin position="393"/>
        <end position="406"/>
    </location>
</feature>
<feature type="non-terminal residue" evidence="3">
    <location>
        <position position="676"/>
    </location>
</feature>
<sequence length="676" mass="74988">LEKSCVFQPHCMNSWHTAGSTGQMASLVSKISDRVHTTDSKSKNGFLRRLRRHYMKERHPPDIVKCTQSVATTPVCGLVRRSNGSSGGSESGSTSSYGGLKNLSSLTLSRGRMMVSRAMSSNMIVAEDDNDSLLSTTRSPKRKRSGSTGFIDIDLKTKDDLKNYLQKQYDQVLKAGVAMEISAQTMVTVTLRFMSKMQSTDVQKAAVDFINECLQISCSKTKEKYNQSSEGNKANIVTEYKLQVILLLEMESLLKDADTVNHKILIEIVSMLRAISFLTSATNMTTFLEDIVTSYSSTLPNLMVDVYDELMLPLPSALAKFASPATPSSVSETQQSHTNEASFLSAPVSSQPSSLLSDQSSQQAKRFNKFKQHPSFSDFRQKKQILVKPKPKPKVETKKAVTDKTKTRSSSKKNRLVDFERAKRNLFSDTPSSSRVKTRSAQKGRRSASKASRTLVLGTPVHKQTSQRHLWQQERRRQRENIQPEVQVIAETPVKDDDDDAGGTEDCALNRPARYIVREAFYSSKTQPSRNLVKSFELAEKSDLGVPDCQGYMIHSSKSQGTLSSAVRGESPILSPRSRLIRTFLSSPSPTPKSKLKHKPVTSARRCSPRKSAKKLLFNDIDKKDANITRPADVGYAHLIYDGENANDFSGGNGSLQQAAGERKEQAKNFPMLGVI</sequence>
<protein>
    <recommendedName>
        <fullName evidence="2">Treslin STD domain-containing protein</fullName>
    </recommendedName>
</protein>
<reference evidence="3" key="1">
    <citation type="submission" date="2021-04" db="EMBL/GenBank/DDBJ databases">
        <authorList>
            <consortium name="Molecular Ecology Group"/>
        </authorList>
    </citation>
    <scope>NUCLEOTIDE SEQUENCE</scope>
</reference>
<dbReference type="PANTHER" id="PTHR21556">
    <property type="entry name" value="TRESLIN"/>
    <property type="match status" value="1"/>
</dbReference>
<feature type="compositionally biased region" description="Low complexity" evidence="1">
    <location>
        <begin position="342"/>
        <end position="363"/>
    </location>
</feature>
<feature type="region of interest" description="Disordered" evidence="1">
    <location>
        <begin position="652"/>
        <end position="676"/>
    </location>
</feature>
<dbReference type="Pfam" id="PF21855">
    <property type="entry name" value="Treslin_STD"/>
    <property type="match status" value="1"/>
</dbReference>
<feature type="compositionally biased region" description="Polar residues" evidence="1">
    <location>
        <begin position="327"/>
        <end position="341"/>
    </location>
</feature>
<dbReference type="GO" id="GO:0003682">
    <property type="term" value="F:chromatin binding"/>
    <property type="evidence" value="ECO:0007669"/>
    <property type="project" value="TreeGrafter"/>
</dbReference>
<evidence type="ECO:0000256" key="1">
    <source>
        <dbReference type="SAM" id="MobiDB-lite"/>
    </source>
</evidence>
<accession>A0A8S3ZUP5</accession>
<keyword evidence="4" id="KW-1185">Reference proteome</keyword>
<feature type="compositionally biased region" description="Basic residues" evidence="1">
    <location>
        <begin position="382"/>
        <end position="392"/>
    </location>
</feature>
<dbReference type="InterPro" id="IPR026153">
    <property type="entry name" value="Treslin"/>
</dbReference>
<dbReference type="OrthoDB" id="5812172at2759"/>
<feature type="domain" description="Treslin STD" evidence="2">
    <location>
        <begin position="160"/>
        <end position="310"/>
    </location>
</feature>
<comment type="caution">
    <text evidence="3">The sequence shown here is derived from an EMBL/GenBank/DDBJ whole genome shotgun (WGS) entry which is preliminary data.</text>
</comment>
<evidence type="ECO:0000313" key="4">
    <source>
        <dbReference type="Proteomes" id="UP000678393"/>
    </source>
</evidence>
<dbReference type="PANTHER" id="PTHR21556:SF2">
    <property type="entry name" value="TRESLIN"/>
    <property type="match status" value="1"/>
</dbReference>
<dbReference type="GO" id="GO:0006260">
    <property type="term" value="P:DNA replication"/>
    <property type="evidence" value="ECO:0007669"/>
    <property type="project" value="InterPro"/>
</dbReference>
<dbReference type="GO" id="GO:0033314">
    <property type="term" value="P:mitotic DNA replication checkpoint signaling"/>
    <property type="evidence" value="ECO:0007669"/>
    <property type="project" value="InterPro"/>
</dbReference>
<dbReference type="GO" id="GO:0010212">
    <property type="term" value="P:response to ionizing radiation"/>
    <property type="evidence" value="ECO:0007669"/>
    <property type="project" value="InterPro"/>
</dbReference>
<gene>
    <name evidence="3" type="ORF">CUNI_LOCUS18747</name>
</gene>